<name>A0A7S9DZV9_9ALTE</name>
<evidence type="ECO:0000313" key="1">
    <source>
        <dbReference type="EMBL" id="QPG07003.1"/>
    </source>
</evidence>
<protein>
    <submittedName>
        <fullName evidence="1">Uncharacterized protein</fullName>
    </submittedName>
</protein>
<dbReference type="RefSeq" id="WP_195812075.1">
    <property type="nucleotide sequence ID" value="NZ_CP064795.1"/>
</dbReference>
<keyword evidence="2" id="KW-1185">Reference proteome</keyword>
<evidence type="ECO:0000313" key="2">
    <source>
        <dbReference type="Proteomes" id="UP000595095"/>
    </source>
</evidence>
<proteinExistence type="predicted"/>
<dbReference type="Proteomes" id="UP000595095">
    <property type="component" value="Chromosome"/>
</dbReference>
<sequence length="137" mass="16059">MPAKPKITEEMQFRIEKMLWVWEGRLTWALLTQKINIELGLKITRQTLEDYKGIYNAYRTKKKSLRGATPQIEKAITKKDVDLVLQVKKLQADVDIRNKIINEQKRFLQRILQNAAEIPAFKGNIDLLIAERPEDKL</sequence>
<gene>
    <name evidence="1" type="ORF">IT774_07825</name>
</gene>
<dbReference type="KEGG" id="smaa:IT774_07825"/>
<organism evidence="1 2">
    <name type="scientific">Salinimonas marina</name>
    <dbReference type="NCBI Taxonomy" id="2785918"/>
    <lineage>
        <taxon>Bacteria</taxon>
        <taxon>Pseudomonadati</taxon>
        <taxon>Pseudomonadota</taxon>
        <taxon>Gammaproteobacteria</taxon>
        <taxon>Alteromonadales</taxon>
        <taxon>Alteromonadaceae</taxon>
        <taxon>Alteromonas/Salinimonas group</taxon>
        <taxon>Salinimonas</taxon>
    </lineage>
</organism>
<accession>A0A7S9DZV9</accession>
<dbReference type="EMBL" id="CP064795">
    <property type="protein sequence ID" value="QPG07003.1"/>
    <property type="molecule type" value="Genomic_DNA"/>
</dbReference>
<reference evidence="1 2" key="1">
    <citation type="submission" date="2020-11" db="EMBL/GenBank/DDBJ databases">
        <title>Complete genome sequence for Salinimonas sp. strain G2-b.</title>
        <authorList>
            <person name="Park S.-J."/>
        </authorList>
    </citation>
    <scope>NUCLEOTIDE SEQUENCE [LARGE SCALE GENOMIC DNA]</scope>
    <source>
        <strain evidence="1 2">G2-b</strain>
    </source>
</reference>
<dbReference type="AlphaFoldDB" id="A0A7S9DZV9"/>